<keyword evidence="2" id="KW-1185">Reference proteome</keyword>
<comment type="caution">
    <text evidence="1">The sequence shown here is derived from an EMBL/GenBank/DDBJ whole genome shotgun (WGS) entry which is preliminary data.</text>
</comment>
<dbReference type="Proteomes" id="UP000095392">
    <property type="component" value="Unassembled WGS sequence"/>
</dbReference>
<dbReference type="EMBL" id="MIPY01000014">
    <property type="protein sequence ID" value="OES31421.1"/>
    <property type="molecule type" value="Genomic_DNA"/>
</dbReference>
<protein>
    <submittedName>
        <fullName evidence="1">Uncharacterized protein</fullName>
    </submittedName>
</protein>
<reference evidence="1 2" key="1">
    <citation type="submission" date="2016-09" db="EMBL/GenBank/DDBJ databases">
        <title>Draft Genome Sequence of four Alteromonas macleodii strains isolated from copper coupons and grown long-term at elevated copper levels.</title>
        <authorList>
            <person name="Cusick K."/>
            <person name="Dale J."/>
            <person name="Little B."/>
            <person name="Biffinger J."/>
        </authorList>
    </citation>
    <scope>NUCLEOTIDE SEQUENCE [LARGE SCALE GENOMIC DNA]</scope>
    <source>
        <strain evidence="1 2">KCP01</strain>
    </source>
</reference>
<sequence>MPSSVFTTRDVWADFLANQYGRKYWLLFLFLSHLETINNQASVLQSF</sequence>
<dbReference type="AlphaFoldDB" id="A0AB36FR71"/>
<evidence type="ECO:0000313" key="2">
    <source>
        <dbReference type="Proteomes" id="UP000095392"/>
    </source>
</evidence>
<accession>A0AB36FR71</accession>
<evidence type="ECO:0000313" key="1">
    <source>
        <dbReference type="EMBL" id="OES31421.1"/>
    </source>
</evidence>
<organism evidence="1 2">
    <name type="scientific">Alteromonas macleodii</name>
    <name type="common">Pseudoalteromonas macleodii</name>
    <dbReference type="NCBI Taxonomy" id="28108"/>
    <lineage>
        <taxon>Bacteria</taxon>
        <taxon>Pseudomonadati</taxon>
        <taxon>Pseudomonadota</taxon>
        <taxon>Gammaproteobacteria</taxon>
        <taxon>Alteromonadales</taxon>
        <taxon>Alteromonadaceae</taxon>
        <taxon>Alteromonas/Salinimonas group</taxon>
        <taxon>Alteromonas</taxon>
    </lineage>
</organism>
<proteinExistence type="predicted"/>
<name>A0AB36FR71_ALTMA</name>
<gene>
    <name evidence="1" type="ORF">BFV95_2553</name>
</gene>